<gene>
    <name evidence="1" type="ORF">GCM10011410_17600</name>
</gene>
<comment type="caution">
    <text evidence="1">The sequence shown here is derived from an EMBL/GenBank/DDBJ whole genome shotgun (WGS) entry which is preliminary data.</text>
</comment>
<accession>A0A916XEC5</accession>
<proteinExistence type="predicted"/>
<dbReference type="Proteomes" id="UP000641514">
    <property type="component" value="Unassembled WGS sequence"/>
</dbReference>
<dbReference type="EMBL" id="BMJH01000002">
    <property type="protein sequence ID" value="GGC65607.1"/>
    <property type="molecule type" value="Genomic_DNA"/>
</dbReference>
<reference evidence="1" key="1">
    <citation type="journal article" date="2014" name="Int. J. Syst. Evol. Microbiol.">
        <title>Complete genome sequence of Corynebacterium casei LMG S-19264T (=DSM 44701T), isolated from a smear-ripened cheese.</title>
        <authorList>
            <consortium name="US DOE Joint Genome Institute (JGI-PGF)"/>
            <person name="Walter F."/>
            <person name="Albersmeier A."/>
            <person name="Kalinowski J."/>
            <person name="Ruckert C."/>
        </authorList>
    </citation>
    <scope>NUCLEOTIDE SEQUENCE</scope>
    <source>
        <strain evidence="1">CGMCC 1.15478</strain>
    </source>
</reference>
<keyword evidence="2" id="KW-1185">Reference proteome</keyword>
<reference evidence="1" key="2">
    <citation type="submission" date="2020-09" db="EMBL/GenBank/DDBJ databases">
        <authorList>
            <person name="Sun Q."/>
            <person name="Zhou Y."/>
        </authorList>
    </citation>
    <scope>NUCLEOTIDE SEQUENCE</scope>
    <source>
        <strain evidence="1">CGMCC 1.15478</strain>
    </source>
</reference>
<dbReference type="AlphaFoldDB" id="A0A916XEC5"/>
<protein>
    <submittedName>
        <fullName evidence="1">Uncharacterized protein</fullName>
    </submittedName>
</protein>
<name>A0A916XEC5_9ACTN</name>
<organism evidence="1 2">
    <name type="scientific">Hoyosella rhizosphaerae</name>
    <dbReference type="NCBI Taxonomy" id="1755582"/>
    <lineage>
        <taxon>Bacteria</taxon>
        <taxon>Bacillati</taxon>
        <taxon>Actinomycetota</taxon>
        <taxon>Actinomycetes</taxon>
        <taxon>Mycobacteriales</taxon>
        <taxon>Hoyosellaceae</taxon>
        <taxon>Hoyosella</taxon>
    </lineage>
</organism>
<evidence type="ECO:0000313" key="1">
    <source>
        <dbReference type="EMBL" id="GGC65607.1"/>
    </source>
</evidence>
<sequence length="67" mass="6760">MSGVVKGASDVVMSPSGGRGLMSCAATLGMPSVALAAKQAVVIAAKTAFARVFIEIGQYAKVCRMPT</sequence>
<evidence type="ECO:0000313" key="2">
    <source>
        <dbReference type="Proteomes" id="UP000641514"/>
    </source>
</evidence>